<dbReference type="EMBL" id="SMFZ01000001">
    <property type="protein sequence ID" value="TCK27109.1"/>
    <property type="molecule type" value="Genomic_DNA"/>
</dbReference>
<dbReference type="RefSeq" id="WP_132425365.1">
    <property type="nucleotide sequence ID" value="NZ_SMFZ01000001.1"/>
</dbReference>
<accession>A0A4R1I3K9</accession>
<evidence type="ECO:0000313" key="3">
    <source>
        <dbReference type="EMBL" id="TCK27109.1"/>
    </source>
</evidence>
<keyword evidence="2" id="KW-0732">Signal</keyword>
<dbReference type="AlphaFoldDB" id="A0A4R1I3K9"/>
<keyword evidence="4" id="KW-1185">Reference proteome</keyword>
<evidence type="ECO:0000256" key="2">
    <source>
        <dbReference type="SAM" id="SignalP"/>
    </source>
</evidence>
<feature type="signal peptide" evidence="2">
    <location>
        <begin position="1"/>
        <end position="32"/>
    </location>
</feature>
<gene>
    <name evidence="3" type="ORF">EV378_2966</name>
</gene>
<comment type="caution">
    <text evidence="3">The sequence shown here is derived from an EMBL/GenBank/DDBJ whole genome shotgun (WGS) entry which is preliminary data.</text>
</comment>
<evidence type="ECO:0000313" key="4">
    <source>
        <dbReference type="Proteomes" id="UP000295560"/>
    </source>
</evidence>
<dbReference type="Proteomes" id="UP000295560">
    <property type="component" value="Unassembled WGS sequence"/>
</dbReference>
<organism evidence="3 4">
    <name type="scientific">Pseudonocardia endophytica</name>
    <dbReference type="NCBI Taxonomy" id="401976"/>
    <lineage>
        <taxon>Bacteria</taxon>
        <taxon>Bacillati</taxon>
        <taxon>Actinomycetota</taxon>
        <taxon>Actinomycetes</taxon>
        <taxon>Pseudonocardiales</taxon>
        <taxon>Pseudonocardiaceae</taxon>
        <taxon>Pseudonocardia</taxon>
    </lineage>
</organism>
<protein>
    <submittedName>
        <fullName evidence="3">Uncharacterized protein</fullName>
    </submittedName>
</protein>
<feature type="region of interest" description="Disordered" evidence="1">
    <location>
        <begin position="151"/>
        <end position="206"/>
    </location>
</feature>
<name>A0A4R1I3K9_PSEEN</name>
<dbReference type="OrthoDB" id="3577635at2"/>
<evidence type="ECO:0000256" key="1">
    <source>
        <dbReference type="SAM" id="MobiDB-lite"/>
    </source>
</evidence>
<sequence length="206" mass="20627">MGRRSPARRSVASLGLLLAVATLVGCGSDVTADQWTDRMCSAVLPFVRTATTPPQQAADPGTTADGISDYLGRTVSALDTTMTSLQELGPAPVDDGEAIANQLRGGLDGIRAAFSNARTQVDALRGKPAADIERGLPAALAPVARLGDTTGPLANVTRDPQLGAASRNSANCRDLGSVSRAAQGASAGPDAAPAPPAADTGQAGGN</sequence>
<proteinExistence type="predicted"/>
<dbReference type="PROSITE" id="PS51257">
    <property type="entry name" value="PROKAR_LIPOPROTEIN"/>
    <property type="match status" value="1"/>
</dbReference>
<reference evidence="3 4" key="1">
    <citation type="submission" date="2019-03" db="EMBL/GenBank/DDBJ databases">
        <title>Sequencing the genomes of 1000 actinobacteria strains.</title>
        <authorList>
            <person name="Klenk H.-P."/>
        </authorList>
    </citation>
    <scope>NUCLEOTIDE SEQUENCE [LARGE SCALE GENOMIC DNA]</scope>
    <source>
        <strain evidence="3 4">DSM 44969</strain>
    </source>
</reference>
<feature type="chain" id="PRO_5020506705" evidence="2">
    <location>
        <begin position="33"/>
        <end position="206"/>
    </location>
</feature>
<feature type="compositionally biased region" description="Low complexity" evidence="1">
    <location>
        <begin position="181"/>
        <end position="206"/>
    </location>
</feature>